<dbReference type="AlphaFoldDB" id="A0A430LQ28"/>
<organism evidence="2 3">
    <name type="scientific">Fusarium euwallaceae</name>
    <dbReference type="NCBI Taxonomy" id="1147111"/>
    <lineage>
        <taxon>Eukaryota</taxon>
        <taxon>Fungi</taxon>
        <taxon>Dikarya</taxon>
        <taxon>Ascomycota</taxon>
        <taxon>Pezizomycotina</taxon>
        <taxon>Sordariomycetes</taxon>
        <taxon>Hypocreomycetidae</taxon>
        <taxon>Hypocreales</taxon>
        <taxon>Nectriaceae</taxon>
        <taxon>Fusarium</taxon>
        <taxon>Fusarium solani species complex</taxon>
    </lineage>
</organism>
<evidence type="ECO:0000256" key="1">
    <source>
        <dbReference type="SAM" id="MobiDB-lite"/>
    </source>
</evidence>
<comment type="caution">
    <text evidence="2">The sequence shown here is derived from an EMBL/GenBank/DDBJ whole genome shotgun (WGS) entry which is preliminary data.</text>
</comment>
<reference evidence="2 3" key="1">
    <citation type="submission" date="2017-06" db="EMBL/GenBank/DDBJ databases">
        <title>Comparative genomic analysis of Ambrosia Fusariam Clade fungi.</title>
        <authorList>
            <person name="Stajich J.E."/>
            <person name="Carrillo J."/>
            <person name="Kijimoto T."/>
            <person name="Eskalen A."/>
            <person name="O'Donnell K."/>
            <person name="Kasson M."/>
        </authorList>
    </citation>
    <scope>NUCLEOTIDE SEQUENCE [LARGE SCALE GENOMIC DNA]</scope>
    <source>
        <strain evidence="2 3">UCR1854</strain>
    </source>
</reference>
<accession>A0A430LQ28</accession>
<feature type="compositionally biased region" description="Basic residues" evidence="1">
    <location>
        <begin position="1"/>
        <end position="13"/>
    </location>
</feature>
<sequence>MPRRRNRARRRNPARNARSAADRDTNQTLPEAPDSDSLQPDPPGASSDEEIYTDFGPAYRARRFEKKKPPVLEGDLDAHDSSGYRYPLLVWWPDVRNYRGLIRRVPCSERRFGCSQWLC</sequence>
<keyword evidence="3" id="KW-1185">Reference proteome</keyword>
<evidence type="ECO:0000313" key="3">
    <source>
        <dbReference type="Proteomes" id="UP000287124"/>
    </source>
</evidence>
<feature type="region of interest" description="Disordered" evidence="1">
    <location>
        <begin position="1"/>
        <end position="52"/>
    </location>
</feature>
<gene>
    <name evidence="2" type="ORF">BHE90_007727</name>
</gene>
<name>A0A430LQ28_9HYPO</name>
<evidence type="ECO:0000313" key="2">
    <source>
        <dbReference type="EMBL" id="RTE77805.1"/>
    </source>
</evidence>
<proteinExistence type="predicted"/>
<protein>
    <submittedName>
        <fullName evidence="2">Uncharacterized protein</fullName>
    </submittedName>
</protein>
<dbReference type="EMBL" id="MIKF01000111">
    <property type="protein sequence ID" value="RTE77805.1"/>
    <property type="molecule type" value="Genomic_DNA"/>
</dbReference>
<dbReference type="Proteomes" id="UP000287124">
    <property type="component" value="Unassembled WGS sequence"/>
</dbReference>